<dbReference type="EMBL" id="CALNXJ010000027">
    <property type="protein sequence ID" value="CAH3132708.1"/>
    <property type="molecule type" value="Genomic_DNA"/>
</dbReference>
<organism evidence="14 15">
    <name type="scientific">Pocillopora meandrina</name>
    <dbReference type="NCBI Taxonomy" id="46732"/>
    <lineage>
        <taxon>Eukaryota</taxon>
        <taxon>Metazoa</taxon>
        <taxon>Cnidaria</taxon>
        <taxon>Anthozoa</taxon>
        <taxon>Hexacorallia</taxon>
        <taxon>Scleractinia</taxon>
        <taxon>Astrocoeniina</taxon>
        <taxon>Pocilloporidae</taxon>
        <taxon>Pocillopora</taxon>
    </lineage>
</organism>
<dbReference type="InterPro" id="IPR006029">
    <property type="entry name" value="Neurotrans-gated_channel_TM"/>
</dbReference>
<dbReference type="AlphaFoldDB" id="A0AAU9X0W3"/>
<dbReference type="PRINTS" id="PR00253">
    <property type="entry name" value="GABAARECEPTR"/>
</dbReference>
<keyword evidence="10" id="KW-0407">Ion channel</keyword>
<dbReference type="InterPro" id="IPR006028">
    <property type="entry name" value="GABAA/Glycine_rcpt"/>
</dbReference>
<evidence type="ECO:0000256" key="7">
    <source>
        <dbReference type="ARBA" id="ARBA00022989"/>
    </source>
</evidence>
<keyword evidence="7 11" id="KW-1133">Transmembrane helix</keyword>
<dbReference type="InterPro" id="IPR036719">
    <property type="entry name" value="Neuro-gated_channel_TM_sf"/>
</dbReference>
<evidence type="ECO:0000313" key="14">
    <source>
        <dbReference type="EMBL" id="CAH3132708.1"/>
    </source>
</evidence>
<feature type="non-terminal residue" evidence="14">
    <location>
        <position position="1"/>
    </location>
</feature>
<evidence type="ECO:0000256" key="4">
    <source>
        <dbReference type="ARBA" id="ARBA00022475"/>
    </source>
</evidence>
<keyword evidence="6" id="KW-0732">Signal</keyword>
<evidence type="ECO:0000256" key="10">
    <source>
        <dbReference type="ARBA" id="ARBA00023303"/>
    </source>
</evidence>
<feature type="transmembrane region" description="Helical" evidence="11">
    <location>
        <begin position="424"/>
        <end position="447"/>
    </location>
</feature>
<evidence type="ECO:0000256" key="9">
    <source>
        <dbReference type="ARBA" id="ARBA00023136"/>
    </source>
</evidence>
<keyword evidence="9 11" id="KW-0472">Membrane</keyword>
<dbReference type="InterPro" id="IPR006202">
    <property type="entry name" value="Neur_chan_lig-bd"/>
</dbReference>
<dbReference type="Pfam" id="PF02932">
    <property type="entry name" value="Neur_chan_memb"/>
    <property type="match status" value="1"/>
</dbReference>
<dbReference type="InterPro" id="IPR036734">
    <property type="entry name" value="Neur_chan_lig-bd_sf"/>
</dbReference>
<dbReference type="GO" id="GO:0004888">
    <property type="term" value="F:transmembrane signaling receptor activity"/>
    <property type="evidence" value="ECO:0007669"/>
    <property type="project" value="InterPro"/>
</dbReference>
<gene>
    <name evidence="14" type="ORF">PMEA_00015251</name>
</gene>
<dbReference type="Proteomes" id="UP001159428">
    <property type="component" value="Unassembled WGS sequence"/>
</dbReference>
<evidence type="ECO:0000256" key="8">
    <source>
        <dbReference type="ARBA" id="ARBA00023065"/>
    </source>
</evidence>
<keyword evidence="15" id="KW-1185">Reference proteome</keyword>
<name>A0AAU9X0W3_9CNID</name>
<keyword evidence="3" id="KW-0813">Transport</keyword>
<feature type="domain" description="Neurotransmitter-gated ion-channel ligand-binding" evidence="12">
    <location>
        <begin position="69"/>
        <end position="263"/>
    </location>
</feature>
<evidence type="ECO:0000313" key="15">
    <source>
        <dbReference type="Proteomes" id="UP001159428"/>
    </source>
</evidence>
<evidence type="ECO:0000256" key="6">
    <source>
        <dbReference type="ARBA" id="ARBA00022729"/>
    </source>
</evidence>
<sequence length="448" mass="51267">QIEETRRKVCFAMSLRTFYLIFYLETSLIFTLACNLLRNEHESEADQDIIAIVTNGTMPPVNGAHNAAEILQKLFRNYDKRLRPDYAGKALPITVSLGILSIGNIRTEDMEFTLDAYMRQIWKDTRLVFGSRDIALTLQHEALNDLWLPDTYFENAVKTSVHQETRTVVLYGDGLIVFSQRVTMTATTLMNFRAYPMDTQVFRMDMLSYGRDIKQLRYAGSDVKLFNKEMSEFMITKQSVEMNTKELFMGCFDVLTIKFTAARRIGYYIIRIYLPCVLCTVVSWMAFWMDPAYIGDRSAIGITSLLTQIFLVGSINEAMPRVSYVNAADLFLIVSFSFTFLALVETAAVYRKAVSIGRIENGISSEEEKARSNFSHSNESASSEGPTAFQNHEDVTAHDNRLWVKLRTKVFGNMKSLENHLDRIARGFFPLGYTIFITVYFVMFLVVL</sequence>
<evidence type="ECO:0000259" key="13">
    <source>
        <dbReference type="Pfam" id="PF02932"/>
    </source>
</evidence>
<keyword evidence="8" id="KW-0406">Ion transport</keyword>
<comment type="caution">
    <text evidence="14">The sequence shown here is derived from an EMBL/GenBank/DDBJ whole genome shotgun (WGS) entry which is preliminary data.</text>
</comment>
<comment type="subcellular location">
    <subcellularLocation>
        <location evidence="2">Cell membrane</location>
    </subcellularLocation>
    <subcellularLocation>
        <location evidence="1">Membrane</location>
        <topology evidence="1">Multi-pass membrane protein</topology>
    </subcellularLocation>
</comment>
<dbReference type="InterPro" id="IPR006201">
    <property type="entry name" value="Neur_channel"/>
</dbReference>
<evidence type="ECO:0000256" key="2">
    <source>
        <dbReference type="ARBA" id="ARBA00004236"/>
    </source>
</evidence>
<feature type="transmembrane region" description="Helical" evidence="11">
    <location>
        <begin position="17"/>
        <end position="37"/>
    </location>
</feature>
<protein>
    <submittedName>
        <fullName evidence="14">Uncharacterized protein</fullName>
    </submittedName>
</protein>
<dbReference type="Gene3D" id="2.70.170.10">
    <property type="entry name" value="Neurotransmitter-gated ion-channel ligand-binding domain"/>
    <property type="match status" value="1"/>
</dbReference>
<keyword evidence="5 11" id="KW-0812">Transmembrane</keyword>
<dbReference type="Pfam" id="PF02931">
    <property type="entry name" value="Neur_chan_LBD"/>
    <property type="match status" value="1"/>
</dbReference>
<proteinExistence type="predicted"/>
<feature type="transmembrane region" description="Helical" evidence="11">
    <location>
        <begin position="268"/>
        <end position="289"/>
    </location>
</feature>
<evidence type="ECO:0000256" key="11">
    <source>
        <dbReference type="SAM" id="Phobius"/>
    </source>
</evidence>
<evidence type="ECO:0000256" key="3">
    <source>
        <dbReference type="ARBA" id="ARBA00022448"/>
    </source>
</evidence>
<keyword evidence="4" id="KW-1003">Cell membrane</keyword>
<dbReference type="PRINTS" id="PR00252">
    <property type="entry name" value="NRIONCHANNEL"/>
</dbReference>
<dbReference type="SUPFAM" id="SSF90112">
    <property type="entry name" value="Neurotransmitter-gated ion-channel transmembrane pore"/>
    <property type="match status" value="1"/>
</dbReference>
<dbReference type="GO" id="GO:0005886">
    <property type="term" value="C:plasma membrane"/>
    <property type="evidence" value="ECO:0007669"/>
    <property type="project" value="UniProtKB-SubCell"/>
</dbReference>
<evidence type="ECO:0000256" key="1">
    <source>
        <dbReference type="ARBA" id="ARBA00004141"/>
    </source>
</evidence>
<reference evidence="14 15" key="1">
    <citation type="submission" date="2022-05" db="EMBL/GenBank/DDBJ databases">
        <authorList>
            <consortium name="Genoscope - CEA"/>
            <person name="William W."/>
        </authorList>
    </citation>
    <scope>NUCLEOTIDE SEQUENCE [LARGE SCALE GENOMIC DNA]</scope>
</reference>
<dbReference type="PANTHER" id="PTHR18945">
    <property type="entry name" value="NEUROTRANSMITTER GATED ION CHANNEL"/>
    <property type="match status" value="1"/>
</dbReference>
<dbReference type="SUPFAM" id="SSF63712">
    <property type="entry name" value="Nicotinic receptor ligand binding domain-like"/>
    <property type="match status" value="1"/>
</dbReference>
<evidence type="ECO:0000259" key="12">
    <source>
        <dbReference type="Pfam" id="PF02931"/>
    </source>
</evidence>
<feature type="transmembrane region" description="Helical" evidence="11">
    <location>
        <begin position="330"/>
        <end position="350"/>
    </location>
</feature>
<dbReference type="CDD" id="cd19049">
    <property type="entry name" value="LGIC_TM_anion"/>
    <property type="match status" value="1"/>
</dbReference>
<dbReference type="GO" id="GO:0005230">
    <property type="term" value="F:extracellular ligand-gated monoatomic ion channel activity"/>
    <property type="evidence" value="ECO:0007669"/>
    <property type="project" value="InterPro"/>
</dbReference>
<dbReference type="InterPro" id="IPR038050">
    <property type="entry name" value="Neuro_actylchol_rec"/>
</dbReference>
<accession>A0AAU9X0W3</accession>
<evidence type="ECO:0000256" key="5">
    <source>
        <dbReference type="ARBA" id="ARBA00022692"/>
    </source>
</evidence>
<dbReference type="Gene3D" id="1.20.58.390">
    <property type="entry name" value="Neurotransmitter-gated ion-channel transmembrane domain"/>
    <property type="match status" value="1"/>
</dbReference>
<feature type="domain" description="Neurotransmitter-gated ion-channel transmembrane" evidence="13">
    <location>
        <begin position="272"/>
        <end position="350"/>
    </location>
</feature>